<dbReference type="AlphaFoldDB" id="A0A0A9F339"/>
<name>A0A0A9F339_ARUDO</name>
<evidence type="ECO:0000256" key="1">
    <source>
        <dbReference type="SAM" id="MobiDB-lite"/>
    </source>
</evidence>
<reference evidence="2" key="2">
    <citation type="journal article" date="2015" name="Data Brief">
        <title>Shoot transcriptome of the giant reed, Arundo donax.</title>
        <authorList>
            <person name="Barrero R.A."/>
            <person name="Guerrero F.D."/>
            <person name="Moolhuijzen P."/>
            <person name="Goolsby J.A."/>
            <person name="Tidwell J."/>
            <person name="Bellgard S.E."/>
            <person name="Bellgard M.I."/>
        </authorList>
    </citation>
    <scope>NUCLEOTIDE SEQUENCE</scope>
    <source>
        <tissue evidence="2">Shoot tissue taken approximately 20 cm above the soil surface</tissue>
    </source>
</reference>
<organism evidence="2">
    <name type="scientific">Arundo donax</name>
    <name type="common">Giant reed</name>
    <name type="synonym">Donax arundinaceus</name>
    <dbReference type="NCBI Taxonomy" id="35708"/>
    <lineage>
        <taxon>Eukaryota</taxon>
        <taxon>Viridiplantae</taxon>
        <taxon>Streptophyta</taxon>
        <taxon>Embryophyta</taxon>
        <taxon>Tracheophyta</taxon>
        <taxon>Spermatophyta</taxon>
        <taxon>Magnoliopsida</taxon>
        <taxon>Liliopsida</taxon>
        <taxon>Poales</taxon>
        <taxon>Poaceae</taxon>
        <taxon>PACMAD clade</taxon>
        <taxon>Arundinoideae</taxon>
        <taxon>Arundineae</taxon>
        <taxon>Arundo</taxon>
    </lineage>
</organism>
<sequence length="45" mass="4523">MGAPPRSGPTRPSPSRTSSRPPSGTRSRRSCSGGCGATAPPRRSG</sequence>
<proteinExistence type="predicted"/>
<accession>A0A0A9F339</accession>
<evidence type="ECO:0000313" key="2">
    <source>
        <dbReference type="EMBL" id="JAE06757.1"/>
    </source>
</evidence>
<dbReference type="EMBL" id="GBRH01191139">
    <property type="protein sequence ID" value="JAE06757.1"/>
    <property type="molecule type" value="Transcribed_RNA"/>
</dbReference>
<protein>
    <submittedName>
        <fullName evidence="2">Uncharacterized protein</fullName>
    </submittedName>
</protein>
<reference evidence="2" key="1">
    <citation type="submission" date="2014-09" db="EMBL/GenBank/DDBJ databases">
        <authorList>
            <person name="Magalhaes I.L.F."/>
            <person name="Oliveira U."/>
            <person name="Santos F.R."/>
            <person name="Vidigal T.H.D.A."/>
            <person name="Brescovit A.D."/>
            <person name="Santos A.J."/>
        </authorList>
    </citation>
    <scope>NUCLEOTIDE SEQUENCE</scope>
    <source>
        <tissue evidence="2">Shoot tissue taken approximately 20 cm above the soil surface</tissue>
    </source>
</reference>
<feature type="compositionally biased region" description="Low complexity" evidence="1">
    <location>
        <begin position="1"/>
        <end position="25"/>
    </location>
</feature>
<feature type="region of interest" description="Disordered" evidence="1">
    <location>
        <begin position="1"/>
        <end position="45"/>
    </location>
</feature>